<feature type="transmembrane region" description="Helical" evidence="1">
    <location>
        <begin position="97"/>
        <end position="120"/>
    </location>
</feature>
<feature type="transmembrane region" description="Helical" evidence="1">
    <location>
        <begin position="46"/>
        <end position="65"/>
    </location>
</feature>
<sequence>MKNVICYYRSYSFFTICIIPVSILAIDQFLEKNGPTIVYFTHHTYYLLQIIFIFAITCVITYLYIKWANKNYIKERKEEVNGSANAANNKIWTFVKLVYKMIQGIIIWFICMVGIFAYQVQYSAWAVRLQKVSNIFLVIMLISYLCWFIYLIDFEIKIKGDRSKFSCLRKFRLKVQRRIRYTGLKILYYFR</sequence>
<name>A0A5N1I2L0_LACJE</name>
<evidence type="ECO:0000313" key="3">
    <source>
        <dbReference type="Proteomes" id="UP000327236"/>
    </source>
</evidence>
<dbReference type="KEGG" id="lje:BUE77_00130"/>
<dbReference type="AlphaFoldDB" id="A0A5N1I2L0"/>
<keyword evidence="1" id="KW-1133">Transmembrane helix</keyword>
<dbReference type="EMBL" id="VYWW01000077">
    <property type="protein sequence ID" value="KAA9319865.1"/>
    <property type="molecule type" value="Genomic_DNA"/>
</dbReference>
<gene>
    <name evidence="2" type="ORF">F6H94_08785</name>
</gene>
<comment type="caution">
    <text evidence="2">The sequence shown here is derived from an EMBL/GenBank/DDBJ whole genome shotgun (WGS) entry which is preliminary data.</text>
</comment>
<feature type="transmembrane region" description="Helical" evidence="1">
    <location>
        <begin position="132"/>
        <end position="152"/>
    </location>
</feature>
<evidence type="ECO:0000313" key="2">
    <source>
        <dbReference type="EMBL" id="KAA9319865.1"/>
    </source>
</evidence>
<accession>A0A5N1I2L0</accession>
<keyword evidence="1" id="KW-0472">Membrane</keyword>
<proteinExistence type="predicted"/>
<keyword evidence="1" id="KW-0812">Transmembrane</keyword>
<evidence type="ECO:0000256" key="1">
    <source>
        <dbReference type="SAM" id="Phobius"/>
    </source>
</evidence>
<protein>
    <submittedName>
        <fullName evidence="2">Uncharacterized protein</fullName>
    </submittedName>
</protein>
<dbReference type="Proteomes" id="UP000327236">
    <property type="component" value="Unassembled WGS sequence"/>
</dbReference>
<feature type="transmembrane region" description="Helical" evidence="1">
    <location>
        <begin position="7"/>
        <end position="26"/>
    </location>
</feature>
<organism evidence="2 3">
    <name type="scientific">Lactobacillus jensenii</name>
    <dbReference type="NCBI Taxonomy" id="109790"/>
    <lineage>
        <taxon>Bacteria</taxon>
        <taxon>Bacillati</taxon>
        <taxon>Bacillota</taxon>
        <taxon>Bacilli</taxon>
        <taxon>Lactobacillales</taxon>
        <taxon>Lactobacillaceae</taxon>
        <taxon>Lactobacillus</taxon>
    </lineage>
</organism>
<reference evidence="2 3" key="1">
    <citation type="submission" date="2019-09" db="EMBL/GenBank/DDBJ databases">
        <title>Draft genome sequence assemblies of isolates from the urinary tract.</title>
        <authorList>
            <person name="Mores C.R."/>
            <person name="Putonti C."/>
            <person name="Wolfe A.J."/>
        </authorList>
    </citation>
    <scope>NUCLEOTIDE SEQUENCE [LARGE SCALE GENOMIC DNA]</scope>
    <source>
        <strain evidence="2 3">UMB246</strain>
    </source>
</reference>